<gene>
    <name evidence="2" type="ORF">OG308_14380</name>
</gene>
<feature type="signal peptide" evidence="1">
    <location>
        <begin position="1"/>
        <end position="31"/>
    </location>
</feature>
<organism evidence="2 3">
    <name type="scientific">Nocardia salmonicida</name>
    <dbReference type="NCBI Taxonomy" id="53431"/>
    <lineage>
        <taxon>Bacteria</taxon>
        <taxon>Bacillati</taxon>
        <taxon>Actinomycetota</taxon>
        <taxon>Actinomycetes</taxon>
        <taxon>Mycobacteriales</taxon>
        <taxon>Nocardiaceae</taxon>
        <taxon>Nocardia</taxon>
    </lineage>
</organism>
<name>A0ABZ1NFX7_9NOCA</name>
<dbReference type="Gene3D" id="2.60.40.10">
    <property type="entry name" value="Immunoglobulins"/>
    <property type="match status" value="1"/>
</dbReference>
<feature type="chain" id="PRO_5045427731" description="Ig-like domain-containing protein" evidence="1">
    <location>
        <begin position="32"/>
        <end position="143"/>
    </location>
</feature>
<evidence type="ECO:0000313" key="3">
    <source>
        <dbReference type="Proteomes" id="UP001621418"/>
    </source>
</evidence>
<accession>A0ABZ1NFX7</accession>
<dbReference type="EMBL" id="CP109527">
    <property type="protein sequence ID" value="WTY38922.1"/>
    <property type="molecule type" value="Genomic_DNA"/>
</dbReference>
<sequence length="143" mass="14414">MTTSFARISRFGAALATASAATALLAPGAHADISDGQWVSVSSSDPQVGCSYTLVAVNVVGYSSGNTGAPVTFYDNGAVIGTVEVPTIGETKTSWRPTAAGAHELTAKVDNHLRVWWITPASVTVAPNTGTGSAACGLPSFSG</sequence>
<dbReference type="RefSeq" id="WP_405150806.1">
    <property type="nucleotide sequence ID" value="NZ_CP109527.1"/>
</dbReference>
<protein>
    <recommendedName>
        <fullName evidence="4">Ig-like domain-containing protein</fullName>
    </recommendedName>
</protein>
<dbReference type="InterPro" id="IPR013783">
    <property type="entry name" value="Ig-like_fold"/>
</dbReference>
<keyword evidence="3" id="KW-1185">Reference proteome</keyword>
<dbReference type="Proteomes" id="UP001621418">
    <property type="component" value="Chromosome"/>
</dbReference>
<evidence type="ECO:0008006" key="4">
    <source>
        <dbReference type="Google" id="ProtNLM"/>
    </source>
</evidence>
<evidence type="ECO:0000313" key="2">
    <source>
        <dbReference type="EMBL" id="WTY38922.1"/>
    </source>
</evidence>
<keyword evidence="1" id="KW-0732">Signal</keyword>
<evidence type="ECO:0000256" key="1">
    <source>
        <dbReference type="SAM" id="SignalP"/>
    </source>
</evidence>
<reference evidence="2 3" key="1">
    <citation type="submission" date="2022-10" db="EMBL/GenBank/DDBJ databases">
        <title>The complete genomes of actinobacterial strains from the NBC collection.</title>
        <authorList>
            <person name="Joergensen T.S."/>
            <person name="Alvarez Arevalo M."/>
            <person name="Sterndorff E.B."/>
            <person name="Faurdal D."/>
            <person name="Vuksanovic O."/>
            <person name="Mourched A.-S."/>
            <person name="Charusanti P."/>
            <person name="Shaw S."/>
            <person name="Blin K."/>
            <person name="Weber T."/>
        </authorList>
    </citation>
    <scope>NUCLEOTIDE SEQUENCE [LARGE SCALE GENOMIC DNA]</scope>
    <source>
        <strain evidence="2 3">NBC_01413</strain>
    </source>
</reference>
<proteinExistence type="predicted"/>